<reference evidence="3" key="1">
    <citation type="journal article" date="2018" name="Microb. Drug Resist.">
        <title>Molecular Epidemiological Characterization of Methicillin-Susceptible and -Resistant Staphylococcus aureus Isolated from Skin and Soft Tissue Infections in Bangladesh.</title>
        <authorList>
            <person name="Haque N."/>
            <person name="Aung M.S."/>
            <person name="Paul S.K."/>
            <person name="Bari M.S."/>
            <person name="Ahmed S."/>
            <person name="Sarkar S.R."/>
            <person name="Roy S."/>
            <person name="Nasreen S.A."/>
            <person name="Mahmud M.C."/>
            <person name="Hossain M.A."/>
            <person name="Urushibara N."/>
            <person name="Kawaguchiya M."/>
            <person name="Sumi A."/>
            <person name="Kobayashi N."/>
        </authorList>
    </citation>
    <scope>NUCLEOTIDE SEQUENCE</scope>
    <source>
        <strain evidence="3">NZ572</strain>
    </source>
</reference>
<dbReference type="GO" id="GO:1990404">
    <property type="term" value="F:NAD+-protein mono-ADP-ribosyltransferase activity"/>
    <property type="evidence" value="ECO:0007669"/>
    <property type="project" value="InterPro"/>
</dbReference>
<name>A0A346FYD4_STAAU</name>
<sequence length="251" mass="27961">MNLNMKDTIVKFLSAFLVISSISLIDTSFSSKYNKISIAAETKNFTDLVEATKWGNSLIKSAKYSSKDKMAIYNYTKNSSPINTPLRSANGDVNKLSENIQEQVRQLDSTISKSVTPDSVYVYRLLNLDYLSSITGFTREDLHMLQQTNNGQYNEALVSKLNNLMNSRIYRENGYSSTQLVSGAALAGRPIELKLELPKGTKAAYIDSKELTAYPGQQEVLLPRGTEYAVGSVKLSDNKRKIIITAVVFKK</sequence>
<dbReference type="RefSeq" id="WP_016169335.1">
    <property type="nucleotide sequence ID" value="NZ_AP017922.1"/>
</dbReference>
<evidence type="ECO:0000259" key="2">
    <source>
        <dbReference type="Pfam" id="PF03496"/>
    </source>
</evidence>
<dbReference type="PIRSF" id="PIRSF016951">
    <property type="entry name" value="MADP_ribosyltransf_Edin"/>
    <property type="match status" value="1"/>
</dbReference>
<dbReference type="PROSITE" id="PS51996">
    <property type="entry name" value="TR_MART"/>
    <property type="match status" value="1"/>
</dbReference>
<dbReference type="CDD" id="cd00233">
    <property type="entry name" value="VIP2"/>
    <property type="match status" value="1"/>
</dbReference>
<dbReference type="GO" id="GO:0005576">
    <property type="term" value="C:extracellular region"/>
    <property type="evidence" value="ECO:0007669"/>
    <property type="project" value="InterPro"/>
</dbReference>
<evidence type="ECO:0000256" key="1">
    <source>
        <dbReference type="SAM" id="Coils"/>
    </source>
</evidence>
<accession>A0A346FYD4</accession>
<keyword evidence="1" id="KW-0175">Coiled coil</keyword>
<dbReference type="SUPFAM" id="SSF56399">
    <property type="entry name" value="ADP-ribosylation"/>
    <property type="match status" value="1"/>
</dbReference>
<gene>
    <name evidence="3" type="primary">edin-B</name>
</gene>
<dbReference type="InterPro" id="IPR003540">
    <property type="entry name" value="ADP-ribosyltransferase"/>
</dbReference>
<dbReference type="EMBL" id="MH115577">
    <property type="protein sequence ID" value="AXN77488.1"/>
    <property type="molecule type" value="Genomic_DNA"/>
</dbReference>
<dbReference type="InterPro" id="IPR016678">
    <property type="entry name" value="Mono-ADP_RibTrfase_C3/Edin"/>
</dbReference>
<dbReference type="AlphaFoldDB" id="A0A346FYD4"/>
<proteinExistence type="predicted"/>
<evidence type="ECO:0000313" key="3">
    <source>
        <dbReference type="EMBL" id="AXN77488.1"/>
    </source>
</evidence>
<protein>
    <submittedName>
        <fullName evidence="3">Epidermal cell differentiation inhibitor B</fullName>
    </submittedName>
</protein>
<dbReference type="Gene3D" id="3.90.176.10">
    <property type="entry name" value="Toxin ADP-ribosyltransferase, Chain A, domain 1"/>
    <property type="match status" value="1"/>
</dbReference>
<dbReference type="Pfam" id="PF03496">
    <property type="entry name" value="ADPrib_exo_Tox"/>
    <property type="match status" value="1"/>
</dbReference>
<feature type="coiled-coil region" evidence="1">
    <location>
        <begin position="86"/>
        <end position="113"/>
    </location>
</feature>
<feature type="domain" description="ADP ribosyltransferase" evidence="2">
    <location>
        <begin position="51"/>
        <end position="251"/>
    </location>
</feature>
<organism evidence="3">
    <name type="scientific">Staphylococcus aureus</name>
    <dbReference type="NCBI Taxonomy" id="1280"/>
    <lineage>
        <taxon>Bacteria</taxon>
        <taxon>Bacillati</taxon>
        <taxon>Bacillota</taxon>
        <taxon>Bacilli</taxon>
        <taxon>Bacillales</taxon>
        <taxon>Staphylococcaceae</taxon>
        <taxon>Staphylococcus</taxon>
    </lineage>
</organism>